<evidence type="ECO:0000256" key="10">
    <source>
        <dbReference type="PIRSR" id="PIRSR006246-1"/>
    </source>
</evidence>
<dbReference type="Gene3D" id="2.40.40.20">
    <property type="match status" value="1"/>
</dbReference>
<feature type="chain" id="PRO_5014001851" description="Aspartate 1-decarboxylase alpha chain" evidence="9 13">
    <location>
        <begin position="25"/>
        <end position="127"/>
    </location>
</feature>
<organism evidence="14 15">
    <name type="scientific">Paenibacillus yonginensis</name>
    <dbReference type="NCBI Taxonomy" id="1462996"/>
    <lineage>
        <taxon>Bacteria</taxon>
        <taxon>Bacillati</taxon>
        <taxon>Bacillota</taxon>
        <taxon>Bacilli</taxon>
        <taxon>Bacillales</taxon>
        <taxon>Paenibacillaceae</taxon>
        <taxon>Paenibacillus</taxon>
    </lineage>
</organism>
<comment type="cofactor">
    <cofactor evidence="9 10">
        <name>pyruvate</name>
        <dbReference type="ChEBI" id="CHEBI:15361"/>
    </cofactor>
    <text evidence="9 10">Binds 1 pyruvoyl group covalently per subunit.</text>
</comment>
<accession>A0A1B1N092</accession>
<dbReference type="RefSeq" id="WP_068695874.1">
    <property type="nucleotide sequence ID" value="NZ_CP014167.1"/>
</dbReference>
<evidence type="ECO:0000256" key="12">
    <source>
        <dbReference type="PIRSR" id="PIRSR006246-3"/>
    </source>
</evidence>
<dbReference type="SUPFAM" id="SSF50692">
    <property type="entry name" value="ADC-like"/>
    <property type="match status" value="1"/>
</dbReference>
<feature type="chain" id="PRO_5014001850" description="Aspartate 1-decarboxylase beta chain" evidence="9 13">
    <location>
        <begin position="1"/>
        <end position="24"/>
    </location>
</feature>
<dbReference type="PIRSF" id="PIRSF006246">
    <property type="entry name" value="Asp_decarbox"/>
    <property type="match status" value="1"/>
</dbReference>
<evidence type="ECO:0000256" key="3">
    <source>
        <dbReference type="ARBA" id="ARBA00022793"/>
    </source>
</evidence>
<dbReference type="HAMAP" id="MF_00446">
    <property type="entry name" value="PanD"/>
    <property type="match status" value="1"/>
</dbReference>
<evidence type="ECO:0000313" key="15">
    <source>
        <dbReference type="Proteomes" id="UP000092573"/>
    </source>
</evidence>
<dbReference type="GO" id="GO:0004068">
    <property type="term" value="F:aspartate 1-decarboxylase activity"/>
    <property type="evidence" value="ECO:0007669"/>
    <property type="project" value="UniProtKB-UniRule"/>
</dbReference>
<dbReference type="STRING" id="1462996.AWM70_09675"/>
<proteinExistence type="inferred from homology"/>
<feature type="binding site" evidence="9 11">
    <location>
        <position position="57"/>
    </location>
    <ligand>
        <name>substrate</name>
    </ligand>
</feature>
<evidence type="ECO:0000256" key="1">
    <source>
        <dbReference type="ARBA" id="ARBA00022490"/>
    </source>
</evidence>
<dbReference type="KEGG" id="pyg:AWM70_09675"/>
<keyword evidence="4 9" id="KW-0068">Autocatalytic cleavage</keyword>
<dbReference type="EMBL" id="CP014167">
    <property type="protein sequence ID" value="ANS74829.1"/>
    <property type="molecule type" value="Genomic_DNA"/>
</dbReference>
<keyword evidence="1 9" id="KW-0963">Cytoplasm</keyword>
<dbReference type="UniPathway" id="UPA00028">
    <property type="reaction ID" value="UER00002"/>
</dbReference>
<evidence type="ECO:0000256" key="11">
    <source>
        <dbReference type="PIRSR" id="PIRSR006246-2"/>
    </source>
</evidence>
<keyword evidence="8 9" id="KW-0670">Pyruvate</keyword>
<dbReference type="Pfam" id="PF02261">
    <property type="entry name" value="Asp_decarbox"/>
    <property type="match status" value="1"/>
</dbReference>
<evidence type="ECO:0000256" key="9">
    <source>
        <dbReference type="HAMAP-Rule" id="MF_00446"/>
    </source>
</evidence>
<comment type="catalytic activity">
    <reaction evidence="9">
        <text>L-aspartate + H(+) = beta-alanine + CO2</text>
        <dbReference type="Rhea" id="RHEA:19497"/>
        <dbReference type="ChEBI" id="CHEBI:15378"/>
        <dbReference type="ChEBI" id="CHEBI:16526"/>
        <dbReference type="ChEBI" id="CHEBI:29991"/>
        <dbReference type="ChEBI" id="CHEBI:57966"/>
        <dbReference type="EC" id="4.1.1.11"/>
    </reaction>
</comment>
<comment type="function">
    <text evidence="9">Catalyzes the pyruvoyl-dependent decarboxylation of aspartate to produce beta-alanine.</text>
</comment>
<dbReference type="GO" id="GO:0005829">
    <property type="term" value="C:cytosol"/>
    <property type="evidence" value="ECO:0007669"/>
    <property type="project" value="TreeGrafter"/>
</dbReference>
<evidence type="ECO:0000256" key="2">
    <source>
        <dbReference type="ARBA" id="ARBA00022655"/>
    </source>
</evidence>
<gene>
    <name evidence="9" type="primary">panD</name>
    <name evidence="14" type="ORF">AWM70_09675</name>
</gene>
<comment type="subunit">
    <text evidence="9">Heterooctamer of four alpha and four beta subunits.</text>
</comment>
<dbReference type="Proteomes" id="UP000092573">
    <property type="component" value="Chromosome"/>
</dbReference>
<name>A0A1B1N092_9BACL</name>
<evidence type="ECO:0000256" key="4">
    <source>
        <dbReference type="ARBA" id="ARBA00022813"/>
    </source>
</evidence>
<keyword evidence="6 9" id="KW-0456">Lyase</keyword>
<dbReference type="PANTHER" id="PTHR21012:SF0">
    <property type="entry name" value="ASPARTATE 1-DECARBOXYLASE"/>
    <property type="match status" value="1"/>
</dbReference>
<reference evidence="14 15" key="1">
    <citation type="submission" date="2016-01" db="EMBL/GenBank/DDBJ databases">
        <title>Complete Genome Sequence of Paenibacillus yonginensis DCY84, a novel Plant Growth-Promoting Bacteria with Elicitation of Induced Systemic Resistance.</title>
        <authorList>
            <person name="Kim Y.J."/>
            <person name="Yang D.C."/>
            <person name="Sukweenadhi J."/>
        </authorList>
    </citation>
    <scope>NUCLEOTIDE SEQUENCE [LARGE SCALE GENOMIC DNA]</scope>
    <source>
        <strain evidence="14 15">DCY84</strain>
    </source>
</reference>
<comment type="subcellular location">
    <subcellularLocation>
        <location evidence="9">Cytoplasm</location>
    </subcellularLocation>
</comment>
<keyword evidence="5 9" id="KW-0865">Zymogen</keyword>
<feature type="active site" description="Proton donor" evidence="9 10">
    <location>
        <position position="58"/>
    </location>
</feature>
<dbReference type="PANTHER" id="PTHR21012">
    <property type="entry name" value="ASPARTATE 1-DECARBOXYLASE"/>
    <property type="match status" value="1"/>
</dbReference>
<dbReference type="AlphaFoldDB" id="A0A1B1N092"/>
<evidence type="ECO:0000256" key="7">
    <source>
        <dbReference type="ARBA" id="ARBA00023270"/>
    </source>
</evidence>
<protein>
    <recommendedName>
        <fullName evidence="9">Aspartate 1-decarboxylase</fullName>
        <ecNumber evidence="9">4.1.1.11</ecNumber>
    </recommendedName>
    <alternativeName>
        <fullName evidence="9">Aspartate alpha-decarboxylase</fullName>
    </alternativeName>
    <component>
        <recommendedName>
            <fullName evidence="9">Aspartate 1-decarboxylase beta chain</fullName>
        </recommendedName>
    </component>
    <component>
        <recommendedName>
            <fullName evidence="9">Aspartate 1-decarboxylase alpha chain</fullName>
        </recommendedName>
    </component>
</protein>
<feature type="active site" description="Schiff-base intermediate with substrate; via pyruvic acid" evidence="9 10">
    <location>
        <position position="25"/>
    </location>
</feature>
<keyword evidence="2 9" id="KW-0566">Pantothenate biosynthesis</keyword>
<keyword evidence="3 9" id="KW-0210">Decarboxylase</keyword>
<evidence type="ECO:0000256" key="5">
    <source>
        <dbReference type="ARBA" id="ARBA00023145"/>
    </source>
</evidence>
<dbReference type="InterPro" id="IPR003190">
    <property type="entry name" value="Asp_decarbox"/>
</dbReference>
<dbReference type="EC" id="4.1.1.11" evidence="9"/>
<keyword evidence="15" id="KW-1185">Reference proteome</keyword>
<dbReference type="OrthoDB" id="9803983at2"/>
<comment type="pathway">
    <text evidence="9">Cofactor biosynthesis; (R)-pantothenate biosynthesis; beta-alanine from L-aspartate: step 1/1.</text>
</comment>
<sequence length="127" mass="14008">MYRTMMKSKIHRATVTEANLNYVGSITIDEDLMEAADLLENEKVQIVNNNNGARLETYVIPGPRGSGVICLNGAAARLVQPGDTVIIISYAQLDSAELKYHKPTVVFVDENNRPAESADHELHATIR</sequence>
<comment type="similarity">
    <text evidence="9">Belongs to the PanD family.</text>
</comment>
<dbReference type="GO" id="GO:0015940">
    <property type="term" value="P:pantothenate biosynthetic process"/>
    <property type="evidence" value="ECO:0007669"/>
    <property type="project" value="UniProtKB-UniRule"/>
</dbReference>
<comment type="PTM">
    <text evidence="9 12">Is synthesized initially as an inactive proenzyme, which is activated by self-cleavage at a specific serine bond to produce a beta-subunit with a hydroxyl group at its C-terminus and an alpha-subunit with a pyruvoyl group at its N-terminus.</text>
</comment>
<keyword evidence="7 9" id="KW-0704">Schiff base</keyword>
<evidence type="ECO:0000256" key="8">
    <source>
        <dbReference type="ARBA" id="ARBA00023317"/>
    </source>
</evidence>
<dbReference type="InterPro" id="IPR009010">
    <property type="entry name" value="Asp_de-COase-like_dom_sf"/>
</dbReference>
<evidence type="ECO:0000256" key="6">
    <source>
        <dbReference type="ARBA" id="ARBA00023239"/>
    </source>
</evidence>
<dbReference type="CDD" id="cd06919">
    <property type="entry name" value="Asp_decarbox"/>
    <property type="match status" value="1"/>
</dbReference>
<dbReference type="NCBIfam" id="TIGR00223">
    <property type="entry name" value="panD"/>
    <property type="match status" value="1"/>
</dbReference>
<evidence type="ECO:0000313" key="14">
    <source>
        <dbReference type="EMBL" id="ANS74829.1"/>
    </source>
</evidence>
<feature type="modified residue" description="Pyruvic acid (Ser)" evidence="9 12">
    <location>
        <position position="25"/>
    </location>
</feature>
<dbReference type="GO" id="GO:0006523">
    <property type="term" value="P:alanine biosynthetic process"/>
    <property type="evidence" value="ECO:0007669"/>
    <property type="project" value="InterPro"/>
</dbReference>
<feature type="binding site" evidence="9 11">
    <location>
        <begin position="73"/>
        <end position="75"/>
    </location>
    <ligand>
        <name>substrate</name>
    </ligand>
</feature>
<evidence type="ECO:0000256" key="13">
    <source>
        <dbReference type="PIRSR" id="PIRSR006246-5"/>
    </source>
</evidence>